<evidence type="ECO:0000313" key="2">
    <source>
        <dbReference type="Proteomes" id="UP000280696"/>
    </source>
</evidence>
<sequence length="60" mass="6957">MTEGEMLKLSVEEFSRIQRYMLLAEKGSEVYKAMKERYIDLKVILSASGVSLTEIDRIKE</sequence>
<proteinExistence type="predicted"/>
<dbReference type="OrthoDB" id="2058167at2"/>
<name>A0A3A9AXT2_9FIRM</name>
<dbReference type="Proteomes" id="UP000280696">
    <property type="component" value="Unassembled WGS sequence"/>
</dbReference>
<accession>A0A3A9AXT2</accession>
<dbReference type="AlphaFoldDB" id="A0A3A9AXT2"/>
<organism evidence="1 2">
    <name type="scientific">Parablautia intestinalis</name>
    <dbReference type="NCBI Taxonomy" id="2320100"/>
    <lineage>
        <taxon>Bacteria</taxon>
        <taxon>Bacillati</taxon>
        <taxon>Bacillota</taxon>
        <taxon>Clostridia</taxon>
        <taxon>Lachnospirales</taxon>
        <taxon>Lachnospiraceae</taxon>
        <taxon>Parablautia</taxon>
    </lineage>
</organism>
<comment type="caution">
    <text evidence="1">The sequence shown here is derived from an EMBL/GenBank/DDBJ whole genome shotgun (WGS) entry which is preliminary data.</text>
</comment>
<keyword evidence="2" id="KW-1185">Reference proteome</keyword>
<reference evidence="1 2" key="1">
    <citation type="submission" date="2018-09" db="EMBL/GenBank/DDBJ databases">
        <title>Murine metabolic-syndrome-specific gut microbial biobank.</title>
        <authorList>
            <person name="Liu C."/>
        </authorList>
    </citation>
    <scope>NUCLEOTIDE SEQUENCE [LARGE SCALE GENOMIC DNA]</scope>
    <source>
        <strain evidence="1 2">0.1xD8-82</strain>
    </source>
</reference>
<gene>
    <name evidence="1" type="ORF">D7V94_06750</name>
</gene>
<dbReference type="RefSeq" id="WP_120468090.1">
    <property type="nucleotide sequence ID" value="NZ_RAYQ01000005.1"/>
</dbReference>
<dbReference type="EMBL" id="RAYQ01000005">
    <property type="protein sequence ID" value="RKI92373.1"/>
    <property type="molecule type" value="Genomic_DNA"/>
</dbReference>
<evidence type="ECO:0000313" key="1">
    <source>
        <dbReference type="EMBL" id="RKI92373.1"/>
    </source>
</evidence>
<protein>
    <submittedName>
        <fullName evidence="1">Uncharacterized protein</fullName>
    </submittedName>
</protein>